<dbReference type="Gene3D" id="3.40.50.2000">
    <property type="entry name" value="Glycogen Phosphorylase B"/>
    <property type="match status" value="2"/>
</dbReference>
<sequence>LADALWQLIDDSALRSELRSRGFQQAKRFTWAAAAKKVLGIYQSLA</sequence>
<evidence type="ECO:0000313" key="1">
    <source>
        <dbReference type="EMBL" id="GAI97067.1"/>
    </source>
</evidence>
<evidence type="ECO:0008006" key="2">
    <source>
        <dbReference type="Google" id="ProtNLM"/>
    </source>
</evidence>
<comment type="caution">
    <text evidence="1">The sequence shown here is derived from an EMBL/GenBank/DDBJ whole genome shotgun (WGS) entry which is preliminary data.</text>
</comment>
<dbReference type="EMBL" id="BARW01023560">
    <property type="protein sequence ID" value="GAI97067.1"/>
    <property type="molecule type" value="Genomic_DNA"/>
</dbReference>
<proteinExistence type="predicted"/>
<protein>
    <recommendedName>
        <fullName evidence="2">Glycosyl transferase family 1 domain-containing protein</fullName>
    </recommendedName>
</protein>
<dbReference type="SUPFAM" id="SSF53756">
    <property type="entry name" value="UDP-Glycosyltransferase/glycogen phosphorylase"/>
    <property type="match status" value="1"/>
</dbReference>
<gene>
    <name evidence="1" type="ORF">S12H4_39041</name>
</gene>
<feature type="non-terminal residue" evidence="1">
    <location>
        <position position="1"/>
    </location>
</feature>
<reference evidence="1" key="1">
    <citation type="journal article" date="2014" name="Front. Microbiol.">
        <title>High frequency of phylogenetically diverse reductive dehalogenase-homologous genes in deep subseafloor sedimentary metagenomes.</title>
        <authorList>
            <person name="Kawai M."/>
            <person name="Futagami T."/>
            <person name="Toyoda A."/>
            <person name="Takaki Y."/>
            <person name="Nishi S."/>
            <person name="Hori S."/>
            <person name="Arai W."/>
            <person name="Tsubouchi T."/>
            <person name="Morono Y."/>
            <person name="Uchiyama I."/>
            <person name="Ito T."/>
            <person name="Fujiyama A."/>
            <person name="Inagaki F."/>
            <person name="Takami H."/>
        </authorList>
    </citation>
    <scope>NUCLEOTIDE SEQUENCE</scope>
    <source>
        <strain evidence="1">Expedition CK06-06</strain>
    </source>
</reference>
<organism evidence="1">
    <name type="scientific">marine sediment metagenome</name>
    <dbReference type="NCBI Taxonomy" id="412755"/>
    <lineage>
        <taxon>unclassified sequences</taxon>
        <taxon>metagenomes</taxon>
        <taxon>ecological metagenomes</taxon>
    </lineage>
</organism>
<dbReference type="AlphaFoldDB" id="X1SVI9"/>
<name>X1SVI9_9ZZZZ</name>
<accession>X1SVI9</accession>